<name>A0A3M9NHP6_9BACT</name>
<comment type="caution">
    <text evidence="3">The sequence shown here is derived from an EMBL/GenBank/DDBJ whole genome shotgun (WGS) entry which is preliminary data.</text>
</comment>
<evidence type="ECO:0000313" key="4">
    <source>
        <dbReference type="Proteomes" id="UP000267223"/>
    </source>
</evidence>
<evidence type="ECO:0000259" key="2">
    <source>
        <dbReference type="PROSITE" id="PS50164"/>
    </source>
</evidence>
<gene>
    <name evidence="3" type="ORF">EFY79_07900</name>
</gene>
<dbReference type="EMBL" id="RJJR01000005">
    <property type="protein sequence ID" value="RNI37314.1"/>
    <property type="molecule type" value="Genomic_DNA"/>
</dbReference>
<dbReference type="Gene3D" id="3.40.1440.10">
    <property type="entry name" value="GIY-YIG endonuclease"/>
    <property type="match status" value="1"/>
</dbReference>
<dbReference type="PANTHER" id="PTHR34477:SF1">
    <property type="entry name" value="UPF0213 PROTEIN YHBQ"/>
    <property type="match status" value="1"/>
</dbReference>
<organism evidence="3 4">
    <name type="scientific">Hanamia caeni</name>
    <dbReference type="NCBI Taxonomy" id="2294116"/>
    <lineage>
        <taxon>Bacteria</taxon>
        <taxon>Pseudomonadati</taxon>
        <taxon>Bacteroidota</taxon>
        <taxon>Chitinophagia</taxon>
        <taxon>Chitinophagales</taxon>
        <taxon>Chitinophagaceae</taxon>
        <taxon>Hanamia</taxon>
    </lineage>
</organism>
<dbReference type="PANTHER" id="PTHR34477">
    <property type="entry name" value="UPF0213 PROTEIN YHBQ"/>
    <property type="match status" value="1"/>
</dbReference>
<dbReference type="InterPro" id="IPR050190">
    <property type="entry name" value="UPF0213_domain"/>
</dbReference>
<sequence length="86" mass="9799">MITVYVLLSLKDNATYVGMASDASKRLKEHNHGKNRYTKGHIPWKIIYTEQHPDWASARIREKYLKSTAGKNWLNKQDGISGSLPA</sequence>
<dbReference type="Proteomes" id="UP000267223">
    <property type="component" value="Unassembled WGS sequence"/>
</dbReference>
<dbReference type="PROSITE" id="PS50164">
    <property type="entry name" value="GIY_YIG"/>
    <property type="match status" value="1"/>
</dbReference>
<comment type="similarity">
    <text evidence="1">Belongs to the UPF0213 family.</text>
</comment>
<protein>
    <submittedName>
        <fullName evidence="3">GIY-YIG nuclease family protein</fullName>
    </submittedName>
</protein>
<reference evidence="3 4" key="1">
    <citation type="submission" date="2018-11" db="EMBL/GenBank/DDBJ databases">
        <title>Draft genome sequence of Ferruginibacter sp. BO-59.</title>
        <authorList>
            <person name="Im W.T."/>
        </authorList>
    </citation>
    <scope>NUCLEOTIDE SEQUENCE [LARGE SCALE GENOMIC DNA]</scope>
    <source>
        <strain evidence="3 4">BO-59</strain>
    </source>
</reference>
<dbReference type="InterPro" id="IPR035901">
    <property type="entry name" value="GIY-YIG_endonuc_sf"/>
</dbReference>
<dbReference type="CDD" id="cd10449">
    <property type="entry name" value="GIY-YIG_SLX1_like"/>
    <property type="match status" value="1"/>
</dbReference>
<feature type="domain" description="GIY-YIG" evidence="2">
    <location>
        <begin position="1"/>
        <end position="76"/>
    </location>
</feature>
<evidence type="ECO:0000313" key="3">
    <source>
        <dbReference type="EMBL" id="RNI37314.1"/>
    </source>
</evidence>
<dbReference type="InterPro" id="IPR000305">
    <property type="entry name" value="GIY-YIG_endonuc"/>
</dbReference>
<keyword evidence="4" id="KW-1185">Reference proteome</keyword>
<dbReference type="OrthoDB" id="1495241at2"/>
<dbReference type="Pfam" id="PF01541">
    <property type="entry name" value="GIY-YIG"/>
    <property type="match status" value="1"/>
</dbReference>
<dbReference type="RefSeq" id="WP_123120155.1">
    <property type="nucleotide sequence ID" value="NZ_RJJR01000005.1"/>
</dbReference>
<accession>A0A3M9NHP6</accession>
<dbReference type="AlphaFoldDB" id="A0A3M9NHP6"/>
<proteinExistence type="inferred from homology"/>
<evidence type="ECO:0000256" key="1">
    <source>
        <dbReference type="ARBA" id="ARBA00007435"/>
    </source>
</evidence>
<dbReference type="SUPFAM" id="SSF82771">
    <property type="entry name" value="GIY-YIG endonuclease"/>
    <property type="match status" value="1"/>
</dbReference>